<name>A0A9N7NZN2_STRHE</name>
<dbReference type="PANTHER" id="PTHR37984:SF5">
    <property type="entry name" value="PROTEIN NYNRIN-LIKE"/>
    <property type="match status" value="1"/>
</dbReference>
<dbReference type="Gene3D" id="3.30.70.270">
    <property type="match status" value="2"/>
</dbReference>
<accession>A0A9N7NZN2</accession>
<feature type="compositionally biased region" description="Gly residues" evidence="2">
    <location>
        <begin position="166"/>
        <end position="181"/>
    </location>
</feature>
<dbReference type="PROSITE" id="PS50878">
    <property type="entry name" value="RT_POL"/>
    <property type="match status" value="1"/>
</dbReference>
<dbReference type="OrthoDB" id="542221at2759"/>
<dbReference type="EMBL" id="CACSLK010034236">
    <property type="protein sequence ID" value="CAA0841587.1"/>
    <property type="molecule type" value="Genomic_DNA"/>
</dbReference>
<dbReference type="Proteomes" id="UP001153555">
    <property type="component" value="Unassembled WGS sequence"/>
</dbReference>
<protein>
    <submittedName>
        <fullName evidence="4">Uncharacterized mitochondrial protein AtMg00860</fullName>
    </submittedName>
</protein>
<feature type="region of interest" description="Disordered" evidence="2">
    <location>
        <begin position="166"/>
        <end position="207"/>
    </location>
</feature>
<keyword evidence="5" id="KW-1185">Reference proteome</keyword>
<dbReference type="InterPro" id="IPR000477">
    <property type="entry name" value="RT_dom"/>
</dbReference>
<evidence type="ECO:0000256" key="1">
    <source>
        <dbReference type="ARBA" id="ARBA00023268"/>
    </source>
</evidence>
<evidence type="ECO:0000313" key="5">
    <source>
        <dbReference type="Proteomes" id="UP001153555"/>
    </source>
</evidence>
<dbReference type="Pfam" id="PF00078">
    <property type="entry name" value="RVT_1"/>
    <property type="match status" value="1"/>
</dbReference>
<dbReference type="InterPro" id="IPR043128">
    <property type="entry name" value="Rev_trsase/Diguanyl_cyclase"/>
</dbReference>
<dbReference type="InterPro" id="IPR041577">
    <property type="entry name" value="RT_RNaseH_2"/>
</dbReference>
<comment type="caution">
    <text evidence="4">The sequence shown here is derived from an EMBL/GenBank/DDBJ whole genome shotgun (WGS) entry which is preliminary data.</text>
</comment>
<proteinExistence type="predicted"/>
<feature type="domain" description="Reverse transcriptase" evidence="3">
    <location>
        <begin position="439"/>
        <end position="618"/>
    </location>
</feature>
<dbReference type="SUPFAM" id="SSF56672">
    <property type="entry name" value="DNA/RNA polymerases"/>
    <property type="match status" value="1"/>
</dbReference>
<keyword evidence="1" id="KW-0511">Multifunctional enzyme</keyword>
<dbReference type="FunFam" id="3.30.70.270:FF:000020">
    <property type="entry name" value="Transposon Tf2-6 polyprotein-like Protein"/>
    <property type="match status" value="1"/>
</dbReference>
<dbReference type="InterPro" id="IPR043502">
    <property type="entry name" value="DNA/RNA_pol_sf"/>
</dbReference>
<dbReference type="CDD" id="cd01647">
    <property type="entry name" value="RT_LTR"/>
    <property type="match status" value="1"/>
</dbReference>
<dbReference type="InterPro" id="IPR050951">
    <property type="entry name" value="Retrovirus_Pol_polyprotein"/>
</dbReference>
<sequence>AEEVKERLTGEVDSLYDGPPIFDKEPSGLEEFNHVSGIKIQLLEEFGVRLVVILLRRPELFSYVNLLRPCKQMLEYFIFFPIRTTLYISWYQKSARFKMPPWKDDIDGRSSTIEYLGRRAMGFSRQINQLERRVEDLSMGIKEVHLMINNFVEGLQTNCDVGNRGVHGGVHGGRGGRGPGGVPRRRSPQPPSGDEDGEDTISEVNPFGEWQPLHVEADRFAAYGGRDMWRRGPVFVHGDDQRSDRGWREEAAFAGRYRVRHDWGLDRECGQWEGPFRVDIPEFDEEQVDGPLYDGPPVFDEEPEEVKERLTGEVDSLYDGPPIFDKEPSGPEEFNHVSGIKIQLLEEFGVRLVVILLRRPELFSYVNLFDERPLPSAIRPLLFEFADVFPEDIPSGLPPLLDIQHHIDLVPGASLPNRPHYRMSPSEHEELQRQVEELLQRGVVQRSLSPCAVPARLIPKKDTSWRMCVDSRAINKITVRYCFPIPRLDDLLDQLHGATIFTKLDLRSGYHQIRIRPGDEWKTAFKIREGLFEWMVIPFGLSNASSTFMRVMNQGLRDFIGKSVVVYFDDILIYRRMMGEHLQHVREVLLVLRAESFFAAPRKCFFLVDSVLFLGFVISAEGIRVDEGKVAAIRDWPSPTTFTEARSFHGLASFYRRFISHFSTITAPITDCLTGKSFVWTPAAEDAFALIKSKLTSAPVLILPYFSKTFELSCDASKVGIGVVLGQDGRPVSFFREKLWGPRSRY</sequence>
<evidence type="ECO:0000313" key="4">
    <source>
        <dbReference type="EMBL" id="CAA0841587.1"/>
    </source>
</evidence>
<reference evidence="4" key="1">
    <citation type="submission" date="2019-12" db="EMBL/GenBank/DDBJ databases">
        <authorList>
            <person name="Scholes J."/>
        </authorList>
    </citation>
    <scope>NUCLEOTIDE SEQUENCE</scope>
</reference>
<dbReference type="Pfam" id="PF17919">
    <property type="entry name" value="RT_RNaseH_2"/>
    <property type="match status" value="1"/>
</dbReference>
<dbReference type="Gene3D" id="3.10.10.10">
    <property type="entry name" value="HIV Type 1 Reverse Transcriptase, subunit A, domain 1"/>
    <property type="match status" value="1"/>
</dbReference>
<evidence type="ECO:0000256" key="2">
    <source>
        <dbReference type="SAM" id="MobiDB-lite"/>
    </source>
</evidence>
<evidence type="ECO:0000259" key="3">
    <source>
        <dbReference type="PROSITE" id="PS50878"/>
    </source>
</evidence>
<gene>
    <name evidence="4" type="ORF">SHERM_00604</name>
</gene>
<dbReference type="GO" id="GO:0003824">
    <property type="term" value="F:catalytic activity"/>
    <property type="evidence" value="ECO:0007669"/>
    <property type="project" value="UniProtKB-KW"/>
</dbReference>
<dbReference type="PANTHER" id="PTHR37984">
    <property type="entry name" value="PROTEIN CBG26694"/>
    <property type="match status" value="1"/>
</dbReference>
<dbReference type="AlphaFoldDB" id="A0A9N7NZN2"/>
<organism evidence="4 5">
    <name type="scientific">Striga hermonthica</name>
    <name type="common">Purple witchweed</name>
    <name type="synonym">Buchnera hermonthica</name>
    <dbReference type="NCBI Taxonomy" id="68872"/>
    <lineage>
        <taxon>Eukaryota</taxon>
        <taxon>Viridiplantae</taxon>
        <taxon>Streptophyta</taxon>
        <taxon>Embryophyta</taxon>
        <taxon>Tracheophyta</taxon>
        <taxon>Spermatophyta</taxon>
        <taxon>Magnoliopsida</taxon>
        <taxon>eudicotyledons</taxon>
        <taxon>Gunneridae</taxon>
        <taxon>Pentapetalae</taxon>
        <taxon>asterids</taxon>
        <taxon>lamiids</taxon>
        <taxon>Lamiales</taxon>
        <taxon>Orobanchaceae</taxon>
        <taxon>Buchnereae</taxon>
        <taxon>Striga</taxon>
    </lineage>
</organism>
<feature type="non-terminal residue" evidence="4">
    <location>
        <position position="746"/>
    </location>
</feature>
<feature type="non-terminal residue" evidence="4">
    <location>
        <position position="1"/>
    </location>
</feature>